<proteinExistence type="predicted"/>
<organism evidence="3">
    <name type="scientific">marine metagenome</name>
    <dbReference type="NCBI Taxonomy" id="408172"/>
    <lineage>
        <taxon>unclassified sequences</taxon>
        <taxon>metagenomes</taxon>
        <taxon>ecological metagenomes</taxon>
    </lineage>
</organism>
<dbReference type="EMBL" id="UINC01006838">
    <property type="protein sequence ID" value="SVA29941.1"/>
    <property type="molecule type" value="Genomic_DNA"/>
</dbReference>
<gene>
    <name evidence="3" type="ORF">METZ01_LOCUS82795</name>
</gene>
<dbReference type="Gene3D" id="3.40.50.1110">
    <property type="entry name" value="SGNH hydrolase"/>
    <property type="match status" value="2"/>
</dbReference>
<dbReference type="InterPro" id="IPR013783">
    <property type="entry name" value="Ig-like_fold"/>
</dbReference>
<dbReference type="InterPro" id="IPR003961">
    <property type="entry name" value="FN3_dom"/>
</dbReference>
<dbReference type="GO" id="GO:0005975">
    <property type="term" value="P:carbohydrate metabolic process"/>
    <property type="evidence" value="ECO:0007669"/>
    <property type="project" value="TreeGrafter"/>
</dbReference>
<dbReference type="CDD" id="cd00063">
    <property type="entry name" value="FN3"/>
    <property type="match status" value="1"/>
</dbReference>
<dbReference type="Pfam" id="PF03629">
    <property type="entry name" value="SASA"/>
    <property type="match status" value="2"/>
</dbReference>
<dbReference type="GO" id="GO:0001681">
    <property type="term" value="F:sialate O-acetylesterase activity"/>
    <property type="evidence" value="ECO:0007669"/>
    <property type="project" value="InterPro"/>
</dbReference>
<reference evidence="3" key="1">
    <citation type="submission" date="2018-05" db="EMBL/GenBank/DDBJ databases">
        <authorList>
            <person name="Lanie J.A."/>
            <person name="Ng W.-L."/>
            <person name="Kazmierczak K.M."/>
            <person name="Andrzejewski T.M."/>
            <person name="Davidsen T.M."/>
            <person name="Wayne K.J."/>
            <person name="Tettelin H."/>
            <person name="Glass J.I."/>
            <person name="Rusch D."/>
            <person name="Podicherti R."/>
            <person name="Tsui H.-C.T."/>
            <person name="Winkler M.E."/>
        </authorList>
    </citation>
    <scope>NUCLEOTIDE SEQUENCE</scope>
</reference>
<dbReference type="InterPro" id="IPR036514">
    <property type="entry name" value="SGNH_hydro_sf"/>
</dbReference>
<evidence type="ECO:0000256" key="1">
    <source>
        <dbReference type="ARBA" id="ARBA00022801"/>
    </source>
</evidence>
<dbReference type="PROSITE" id="PS50853">
    <property type="entry name" value="FN3"/>
    <property type="match status" value="1"/>
</dbReference>
<protein>
    <recommendedName>
        <fullName evidence="2">Fibronectin type-III domain-containing protein</fullName>
    </recommendedName>
</protein>
<dbReference type="InterPro" id="IPR039329">
    <property type="entry name" value="SIAE"/>
</dbReference>
<dbReference type="AlphaFoldDB" id="A0A381UQ91"/>
<dbReference type="SUPFAM" id="SSF52266">
    <property type="entry name" value="SGNH hydrolase"/>
    <property type="match status" value="1"/>
</dbReference>
<dbReference type="SUPFAM" id="SSF49265">
    <property type="entry name" value="Fibronectin type III"/>
    <property type="match status" value="1"/>
</dbReference>
<dbReference type="InterPro" id="IPR036116">
    <property type="entry name" value="FN3_sf"/>
</dbReference>
<dbReference type="PANTHER" id="PTHR22901:SF0">
    <property type="entry name" value="SIALATE O-ACETYLESTERASE"/>
    <property type="match status" value="1"/>
</dbReference>
<dbReference type="Gene3D" id="2.60.40.10">
    <property type="entry name" value="Immunoglobulins"/>
    <property type="match status" value="1"/>
</dbReference>
<evidence type="ECO:0000259" key="2">
    <source>
        <dbReference type="PROSITE" id="PS50853"/>
    </source>
</evidence>
<keyword evidence="1" id="KW-0378">Hydrolase</keyword>
<dbReference type="PANTHER" id="PTHR22901">
    <property type="entry name" value="SIALATE O-ACETYLESTERASE"/>
    <property type="match status" value="1"/>
</dbReference>
<sequence>MIQYILIFLFVFTSCENIYLGRNLKFQLGQLKLPEIFSDGMVLQRDTTVAIWGQSKPNKLVTITSSWGYNVSTTSDENGKWQTVVKTKKDPGPYSLKVKSGIKSIDIKDILMGEVWLASGQSNMEMTFDYCCNTTDSSREEISIANYPHIRMFNVKKNLSIKPLETVKGSWESAVGERITDFSAVGYFFAKKLHKKLKVPIGIIHSSWGGSRIEAWTSHDVLSNIKQYNKKLSDLENLNDKAEYTRQHFERFESYPLASGPMDLLLAEMFPQIGYLDFYLPGWKKLDHIGQRHISETKDDRLWGVGMLDPENSLDKELGNTTVVGATIFKNSFKASDIKTNNYSIEIIPDKDAPWGLWEYDIYVNGSSRVGSSLIDLKGDSYRFNKVKKKYDIDPSFLIEGINIITVRVFGHAHLGKIVITDSNNSEVQLSRKWRFKVAAEEYSQFDNYQYPYTSLYVYDKVHVSLSTRPKAVDINNKTLGSLYNGMIHPIIPYGIKGIIWYQGETNTEQGGPEFEDYRMLFPLMVDDWRNKFGHEVPFYFAQIAPYFNYGGMLPHLRAAQNSFLSIPKTGMIVTLDIGEKYDIHPSNKHDVGYRFARLALNRAYGIKITDSGPIFNYFKKEGKILKVYFHYTGSGLVMSDYNNRSWFEIADADKKYHEASVANYNNHLEISSINVRNPKYLRYAWSDTATATLFNLDGLPASPFSSEENMTGSAPFMSSFENDLNLTAPTDLQCIAQGNSILLSWTGSSSFSYKIERSLSEDFSEPIDEFYSNSNHYTDTDLQSFPHLTYFYRVTALYSDMHSDPTDVISIIYPK</sequence>
<evidence type="ECO:0000313" key="3">
    <source>
        <dbReference type="EMBL" id="SVA29941.1"/>
    </source>
</evidence>
<name>A0A381UQ91_9ZZZZ</name>
<accession>A0A381UQ91</accession>
<feature type="domain" description="Fibronectin type-III" evidence="2">
    <location>
        <begin position="729"/>
        <end position="816"/>
    </location>
</feature>
<dbReference type="InterPro" id="IPR005181">
    <property type="entry name" value="SASA"/>
</dbReference>